<comment type="caution">
    <text evidence="2">The sequence shown here is derived from an EMBL/GenBank/DDBJ whole genome shotgun (WGS) entry which is preliminary data.</text>
</comment>
<evidence type="ECO:0000256" key="1">
    <source>
        <dbReference type="SAM" id="MobiDB-lite"/>
    </source>
</evidence>
<proteinExistence type="predicted"/>
<dbReference type="Proteomes" id="UP001499990">
    <property type="component" value="Unassembled WGS sequence"/>
</dbReference>
<dbReference type="EMBL" id="BAAAYL010000001">
    <property type="protein sequence ID" value="GAA3372917.1"/>
    <property type="molecule type" value="Genomic_DNA"/>
</dbReference>
<sequence length="592" mass="65564">MGVMRQPNADLVTDEDLRDPHGPESTHNPDFVALGLGGTNMMAMLWTLAMGRSSVGVELRGDPGLGVHWNIREDLFHQLGLIDRMMLEEYGEDGVPRRGDGRTLRLAECFYGSRTTGGDVSADEIVCGFDQQQHLAGSIYHIEFIDDRWKDGAPHRVVSMMQGPQPDPEPDPSKIRTRVADVLSGPSTFQAGASEVLVLLRRYLEAVQAMDLARGIEPRVRIYTQHRVVPDEGDGFIDEPDGRKRIRIEPLQELDHRGTFVRTRRPGAETIDIGVPELFVIAEGASSSDAERLGFTQRDVLVDHQDGRGPVVAQADFLAGLVGVLVDGRLRRRISSEFDEEGNEYWVRQLAVGHEGDPEVGWIMVQVPDFKTFDPVASQLVPAGTDIGSSEYFAAYQQLLYQFFIDQASGILEIPKEELATIHMEYGPKLFSIVERIGHDAQVAPNGVVAGDTLGNGHFLTSGGAMTGMIGHSARVLRYWQDRDKGLPAERAIRSLADTVKEDTEAWLEASATEFSQTAPVNFGAERMQEIADASGIAQDARAHMIDASRRFRHALLPLDPSDWRRLVIRYGRLYADPLPEVNPLHPAARRP</sequence>
<evidence type="ECO:0000313" key="3">
    <source>
        <dbReference type="Proteomes" id="UP001499990"/>
    </source>
</evidence>
<organism evidence="2 3">
    <name type="scientific">Streptomyces sannanensis</name>
    <dbReference type="NCBI Taxonomy" id="285536"/>
    <lineage>
        <taxon>Bacteria</taxon>
        <taxon>Bacillati</taxon>
        <taxon>Actinomycetota</taxon>
        <taxon>Actinomycetes</taxon>
        <taxon>Kitasatosporales</taxon>
        <taxon>Streptomycetaceae</taxon>
        <taxon>Streptomyces</taxon>
    </lineage>
</organism>
<accession>A0ABP6SBU1</accession>
<gene>
    <name evidence="2" type="ORF">GCM10020367_30800</name>
</gene>
<name>A0ABP6SBU1_9ACTN</name>
<keyword evidence="3" id="KW-1185">Reference proteome</keyword>
<evidence type="ECO:0008006" key="4">
    <source>
        <dbReference type="Google" id="ProtNLM"/>
    </source>
</evidence>
<reference evidence="3" key="1">
    <citation type="journal article" date="2019" name="Int. J. Syst. Evol. Microbiol.">
        <title>The Global Catalogue of Microorganisms (GCM) 10K type strain sequencing project: providing services to taxonomists for standard genome sequencing and annotation.</title>
        <authorList>
            <consortium name="The Broad Institute Genomics Platform"/>
            <consortium name="The Broad Institute Genome Sequencing Center for Infectious Disease"/>
            <person name="Wu L."/>
            <person name="Ma J."/>
        </authorList>
    </citation>
    <scope>NUCLEOTIDE SEQUENCE [LARGE SCALE GENOMIC DNA]</scope>
    <source>
        <strain evidence="3">JCM 9651</strain>
    </source>
</reference>
<evidence type="ECO:0000313" key="2">
    <source>
        <dbReference type="EMBL" id="GAA3372917.1"/>
    </source>
</evidence>
<protein>
    <recommendedName>
        <fullName evidence="4">FHA domain-containing protein</fullName>
    </recommendedName>
</protein>
<feature type="region of interest" description="Disordered" evidence="1">
    <location>
        <begin position="1"/>
        <end position="29"/>
    </location>
</feature>